<gene>
    <name evidence="2" type="ORF">SDC9_107669</name>
</gene>
<sequence>MWKRTIYVLVLPIVIISCIKEEALNKEADIERFEITDQGFISSLISEDNQTIKLVVEEDVDLSNLHPAIFVSEGATVTPASGISQNFTDGKIVLYKVTSEDGVYSKEYQVRAVHASTSLRYDFEEWEESGGLVKYPILSDTEWSSGNQGVSIATLGKIPEYPTHKTADSYSGEYALELKTIEGKPKLAPEVLIYSGSMFRGKFNANPGDPLKSLYLGHKLPQASGKPYKFEGYYKYKPGEVYRNSKDIIVPNKVDEFTAYSVIFKVSKGAAGNDEYLDGETILTSDKIIARADLTDTSAQDTYKKFSLKFKYTEEMNYDKYDYKMTIVFASSKNGDFYEGAIGSTLIVDQVEIVCTPF</sequence>
<proteinExistence type="predicted"/>
<protein>
    <recommendedName>
        <fullName evidence="1">Putative carbohydrate metabolism domain-containing protein</fullName>
    </recommendedName>
</protein>
<dbReference type="InterPro" id="IPR038653">
    <property type="entry name" value="Put_CMD_sf"/>
</dbReference>
<dbReference type="InterPro" id="IPR025112">
    <property type="entry name" value="PCMD"/>
</dbReference>
<dbReference type="PROSITE" id="PS51257">
    <property type="entry name" value="PROKAR_LIPOPROTEIN"/>
    <property type="match status" value="1"/>
</dbReference>
<evidence type="ECO:0000259" key="1">
    <source>
        <dbReference type="Pfam" id="PF13201"/>
    </source>
</evidence>
<dbReference type="AlphaFoldDB" id="A0A645B5W0"/>
<accession>A0A645B5W0</accession>
<comment type="caution">
    <text evidence="2">The sequence shown here is derived from an EMBL/GenBank/DDBJ whole genome shotgun (WGS) entry which is preliminary data.</text>
</comment>
<reference evidence="2" key="1">
    <citation type="submission" date="2019-08" db="EMBL/GenBank/DDBJ databases">
        <authorList>
            <person name="Kucharzyk K."/>
            <person name="Murdoch R.W."/>
            <person name="Higgins S."/>
            <person name="Loffler F."/>
        </authorList>
    </citation>
    <scope>NUCLEOTIDE SEQUENCE</scope>
</reference>
<dbReference type="Gene3D" id="2.60.40.2340">
    <property type="match status" value="1"/>
</dbReference>
<dbReference type="Gene3D" id="2.60.120.890">
    <property type="entry name" value="BT2081, beta-jelly-roll domain"/>
    <property type="match status" value="1"/>
</dbReference>
<name>A0A645B5W0_9ZZZZ</name>
<dbReference type="Pfam" id="PF13201">
    <property type="entry name" value="PCMD"/>
    <property type="match status" value="1"/>
</dbReference>
<feature type="domain" description="Putative carbohydrate metabolism" evidence="1">
    <location>
        <begin position="123"/>
        <end position="354"/>
    </location>
</feature>
<organism evidence="2">
    <name type="scientific">bioreactor metagenome</name>
    <dbReference type="NCBI Taxonomy" id="1076179"/>
    <lineage>
        <taxon>unclassified sequences</taxon>
        <taxon>metagenomes</taxon>
        <taxon>ecological metagenomes</taxon>
    </lineage>
</organism>
<evidence type="ECO:0000313" key="2">
    <source>
        <dbReference type="EMBL" id="MPM60815.1"/>
    </source>
</evidence>
<dbReference type="EMBL" id="VSSQ01018002">
    <property type="protein sequence ID" value="MPM60815.1"/>
    <property type="molecule type" value="Genomic_DNA"/>
</dbReference>